<dbReference type="AlphaFoldDB" id="A0A822YI06"/>
<gene>
    <name evidence="1" type="ORF">HUJ06_012675</name>
</gene>
<organism evidence="1 2">
    <name type="scientific">Nelumbo nucifera</name>
    <name type="common">Sacred lotus</name>
    <dbReference type="NCBI Taxonomy" id="4432"/>
    <lineage>
        <taxon>Eukaryota</taxon>
        <taxon>Viridiplantae</taxon>
        <taxon>Streptophyta</taxon>
        <taxon>Embryophyta</taxon>
        <taxon>Tracheophyta</taxon>
        <taxon>Spermatophyta</taxon>
        <taxon>Magnoliopsida</taxon>
        <taxon>Proteales</taxon>
        <taxon>Nelumbonaceae</taxon>
        <taxon>Nelumbo</taxon>
    </lineage>
</organism>
<reference evidence="1 2" key="1">
    <citation type="journal article" date="2020" name="Mol. Biol. Evol.">
        <title>Distinct Expression and Methylation Patterns for Genes with Different Fates following a Single Whole-Genome Duplication in Flowering Plants.</title>
        <authorList>
            <person name="Shi T."/>
            <person name="Rahmani R.S."/>
            <person name="Gugger P.F."/>
            <person name="Wang M."/>
            <person name="Li H."/>
            <person name="Zhang Y."/>
            <person name="Li Z."/>
            <person name="Wang Q."/>
            <person name="Van de Peer Y."/>
            <person name="Marchal K."/>
            <person name="Chen J."/>
        </authorList>
    </citation>
    <scope>NUCLEOTIDE SEQUENCE [LARGE SCALE GENOMIC DNA]</scope>
    <source>
        <tissue evidence="1">Leaf</tissue>
    </source>
</reference>
<proteinExistence type="predicted"/>
<dbReference type="PANTHER" id="PTHR35281">
    <property type="entry name" value="BNAA02G34170D PROTEIN"/>
    <property type="match status" value="1"/>
</dbReference>
<accession>A0A822YI06</accession>
<evidence type="ECO:0000313" key="1">
    <source>
        <dbReference type="EMBL" id="DAD33824.1"/>
    </source>
</evidence>
<name>A0A822YI06_NELNU</name>
<keyword evidence="2" id="KW-1185">Reference proteome</keyword>
<evidence type="ECO:0000313" key="2">
    <source>
        <dbReference type="Proteomes" id="UP000607653"/>
    </source>
</evidence>
<comment type="caution">
    <text evidence="1">The sequence shown here is derived from an EMBL/GenBank/DDBJ whole genome shotgun (WGS) entry which is preliminary data.</text>
</comment>
<dbReference type="EMBL" id="DUZY01000003">
    <property type="protein sequence ID" value="DAD33824.1"/>
    <property type="molecule type" value="Genomic_DNA"/>
</dbReference>
<dbReference type="Proteomes" id="UP000607653">
    <property type="component" value="Unassembled WGS sequence"/>
</dbReference>
<dbReference type="PANTHER" id="PTHR35281:SF3">
    <property type="entry name" value="BNAA07G07520D PROTEIN"/>
    <property type="match status" value="1"/>
</dbReference>
<protein>
    <submittedName>
        <fullName evidence="1">Uncharacterized protein</fullName>
    </submittedName>
</protein>
<sequence length="93" mass="11069">MLLTQPRVNPPISLSFKFYFFSKYLVLEELFSFRPYYNIGLVGVRMYVAVNLKRYQKVKEVGKITMNVRVIACYQLMQVCQAEYFRQLLKPVT</sequence>